<evidence type="ECO:0000256" key="6">
    <source>
        <dbReference type="ARBA" id="ARBA00022840"/>
    </source>
</evidence>
<keyword evidence="5 8" id="KW-0547">Nucleotide-binding</keyword>
<comment type="similarity">
    <text evidence="8">Belongs to the tRNA(Ile)-lysidine synthase family.</text>
</comment>
<dbReference type="Gene3D" id="3.30.465.60">
    <property type="match status" value="1"/>
</dbReference>
<dbReference type="InterPro" id="IPR011063">
    <property type="entry name" value="TilS/TtcA_N"/>
</dbReference>
<dbReference type="Pfam" id="PF01171">
    <property type="entry name" value="ATP_bind_3"/>
    <property type="match status" value="1"/>
</dbReference>
<dbReference type="HAMAP" id="MF_01161">
    <property type="entry name" value="tRNA_Ile_lys_synt"/>
    <property type="match status" value="1"/>
</dbReference>
<comment type="domain">
    <text evidence="8">The N-terminal region contains the highly conserved SGGXDS motif, predicted to be a P-loop motif involved in ATP binding.</text>
</comment>
<dbReference type="GO" id="GO:0006400">
    <property type="term" value="P:tRNA modification"/>
    <property type="evidence" value="ECO:0007669"/>
    <property type="project" value="UniProtKB-UniRule"/>
</dbReference>
<keyword evidence="2 8" id="KW-0963">Cytoplasm</keyword>
<keyword evidence="3 8" id="KW-0436">Ligase</keyword>
<evidence type="ECO:0000256" key="5">
    <source>
        <dbReference type="ARBA" id="ARBA00022741"/>
    </source>
</evidence>
<dbReference type="GO" id="GO:0032267">
    <property type="term" value="F:tRNA(Ile)-lysidine synthase activity"/>
    <property type="evidence" value="ECO:0007669"/>
    <property type="project" value="UniProtKB-EC"/>
</dbReference>
<evidence type="ECO:0000256" key="2">
    <source>
        <dbReference type="ARBA" id="ARBA00022490"/>
    </source>
</evidence>
<dbReference type="Pfam" id="PF09179">
    <property type="entry name" value="TilS"/>
    <property type="match status" value="1"/>
</dbReference>
<dbReference type="GO" id="GO:0005524">
    <property type="term" value="F:ATP binding"/>
    <property type="evidence" value="ECO:0007669"/>
    <property type="project" value="UniProtKB-UniRule"/>
</dbReference>
<evidence type="ECO:0000256" key="4">
    <source>
        <dbReference type="ARBA" id="ARBA00022694"/>
    </source>
</evidence>
<name>A0A073JTG4_9BACI</name>
<dbReference type="CDD" id="cd01992">
    <property type="entry name" value="TilS_N"/>
    <property type="match status" value="1"/>
</dbReference>
<comment type="caution">
    <text evidence="10">The sequence shown here is derived from an EMBL/GenBank/DDBJ whole genome shotgun (WGS) entry which is preliminary data.</text>
</comment>
<sequence>MKDEFVGKVDGFVKRYDLLEAHSTVVVGVSGGPDSIALLFYLLEKQKEKQLQIVVGHMDHMFRGKESEQDLQFVKNLCEQIGVICEVTQTNVEQYQQERRLGAQIAARECRYAFLERIMKKYNAKYLALGHHGDDQVETILMRLVRGSTPKGYAGIQAKRSFGEGYVIRPLLAVTKEEILSYCQRNEITFRIDPSNEKETYMRNRIRKHVLPHLKMENRNVHERFQLFSTFMQEDEAYLQELASEKMNKVVTKKTKEEVILSIPAFESMPMALQRRGIQLILNYLYEYKIPSSLSSIHIDNIIVFLKRTHPSGSLDFPNGLEIVRTYEECSFRFKKESVCSFSYDLQVPGKVVLKNGDELVVKVSNEFPQQVNETMFVAKYNEMSYPLSVRTRDNGDRMSIQGMDGTKKIKAIFIEAKVPREKREEWPIVCDASGHIIWIPSLKRSAFAISKGTANKDTYIIIHYNSKESSRRIMK</sequence>
<dbReference type="InterPro" id="IPR012094">
    <property type="entry name" value="tRNA_Ile_lys_synt"/>
</dbReference>
<evidence type="ECO:0000313" key="11">
    <source>
        <dbReference type="Proteomes" id="UP000027822"/>
    </source>
</evidence>
<keyword evidence="11" id="KW-1185">Reference proteome</keyword>
<dbReference type="InterPro" id="IPR012796">
    <property type="entry name" value="Lysidine-tRNA-synth_C"/>
</dbReference>
<evidence type="ECO:0000256" key="8">
    <source>
        <dbReference type="HAMAP-Rule" id="MF_01161"/>
    </source>
</evidence>
<dbReference type="Proteomes" id="UP000027822">
    <property type="component" value="Unassembled WGS sequence"/>
</dbReference>
<comment type="catalytic activity">
    <reaction evidence="7 8">
        <text>cytidine(34) in tRNA(Ile2) + L-lysine + ATP = lysidine(34) in tRNA(Ile2) + AMP + diphosphate + H(+)</text>
        <dbReference type="Rhea" id="RHEA:43744"/>
        <dbReference type="Rhea" id="RHEA-COMP:10625"/>
        <dbReference type="Rhea" id="RHEA-COMP:10670"/>
        <dbReference type="ChEBI" id="CHEBI:15378"/>
        <dbReference type="ChEBI" id="CHEBI:30616"/>
        <dbReference type="ChEBI" id="CHEBI:32551"/>
        <dbReference type="ChEBI" id="CHEBI:33019"/>
        <dbReference type="ChEBI" id="CHEBI:82748"/>
        <dbReference type="ChEBI" id="CHEBI:83665"/>
        <dbReference type="ChEBI" id="CHEBI:456215"/>
        <dbReference type="EC" id="6.3.4.19"/>
    </reaction>
</comment>
<dbReference type="SUPFAM" id="SSF56037">
    <property type="entry name" value="PheT/TilS domain"/>
    <property type="match status" value="1"/>
</dbReference>
<dbReference type="SMART" id="SM00977">
    <property type="entry name" value="TilS_C"/>
    <property type="match status" value="1"/>
</dbReference>
<dbReference type="GO" id="GO:0005737">
    <property type="term" value="C:cytoplasm"/>
    <property type="evidence" value="ECO:0007669"/>
    <property type="project" value="UniProtKB-SubCell"/>
</dbReference>
<dbReference type="SUPFAM" id="SSF82829">
    <property type="entry name" value="MesJ substrate recognition domain-like"/>
    <property type="match status" value="1"/>
</dbReference>
<dbReference type="NCBIfam" id="TIGR02432">
    <property type="entry name" value="lysidine_TilS_N"/>
    <property type="match status" value="1"/>
</dbReference>
<dbReference type="OrthoDB" id="9807403at2"/>
<dbReference type="AlphaFoldDB" id="A0A073JTG4"/>
<comment type="function">
    <text evidence="8">Ligates lysine onto the cytidine present at position 34 of the AUA codon-specific tRNA(Ile) that contains the anticodon CAU, in an ATP-dependent manner. Cytidine is converted to lysidine, thus changing the amino acid specificity of the tRNA from methionine to isoleucine.</text>
</comment>
<dbReference type="STRING" id="574376.BAMA_12160"/>
<dbReference type="eggNOG" id="COG0037">
    <property type="taxonomic scope" value="Bacteria"/>
</dbReference>
<dbReference type="PANTHER" id="PTHR43033:SF1">
    <property type="entry name" value="TRNA(ILE)-LYSIDINE SYNTHASE-RELATED"/>
    <property type="match status" value="1"/>
</dbReference>
<reference evidence="10 11" key="1">
    <citation type="submission" date="2014-06" db="EMBL/GenBank/DDBJ databases">
        <title>Draft genome sequence of Bacillus manliponensis JCM 15802 (MCCC 1A00708).</title>
        <authorList>
            <person name="Lai Q."/>
            <person name="Liu Y."/>
            <person name="Shao Z."/>
        </authorList>
    </citation>
    <scope>NUCLEOTIDE SEQUENCE [LARGE SCALE GENOMIC DNA]</scope>
    <source>
        <strain evidence="10 11">JCM 15802</strain>
    </source>
</reference>
<dbReference type="EC" id="6.3.4.19" evidence="8"/>
<comment type="subcellular location">
    <subcellularLocation>
        <location evidence="1 8">Cytoplasm</location>
    </subcellularLocation>
</comment>
<feature type="binding site" evidence="8">
    <location>
        <begin position="30"/>
        <end position="35"/>
    </location>
    <ligand>
        <name>ATP</name>
        <dbReference type="ChEBI" id="CHEBI:30616"/>
    </ligand>
</feature>
<dbReference type="EMBL" id="JOTN01000025">
    <property type="protein sequence ID" value="KEK17605.1"/>
    <property type="molecule type" value="Genomic_DNA"/>
</dbReference>
<keyword evidence="4 8" id="KW-0819">tRNA processing</keyword>
<dbReference type="InterPro" id="IPR012795">
    <property type="entry name" value="tRNA_Ile_lys_synt_N"/>
</dbReference>
<dbReference type="InterPro" id="IPR014729">
    <property type="entry name" value="Rossmann-like_a/b/a_fold"/>
</dbReference>
<dbReference type="InterPro" id="IPR015262">
    <property type="entry name" value="tRNA_Ile_lys_synt_subst-bd"/>
</dbReference>
<dbReference type="Gene3D" id="3.40.50.620">
    <property type="entry name" value="HUPs"/>
    <property type="match status" value="1"/>
</dbReference>
<evidence type="ECO:0000256" key="7">
    <source>
        <dbReference type="ARBA" id="ARBA00048539"/>
    </source>
</evidence>
<evidence type="ECO:0000313" key="10">
    <source>
        <dbReference type="EMBL" id="KEK17605.1"/>
    </source>
</evidence>
<keyword evidence="6 8" id="KW-0067">ATP-binding</keyword>
<organism evidence="10 11">
    <name type="scientific">Bacillus manliponensis</name>
    <dbReference type="NCBI Taxonomy" id="574376"/>
    <lineage>
        <taxon>Bacteria</taxon>
        <taxon>Bacillati</taxon>
        <taxon>Bacillota</taxon>
        <taxon>Bacilli</taxon>
        <taxon>Bacillales</taxon>
        <taxon>Bacillaceae</taxon>
        <taxon>Bacillus</taxon>
        <taxon>Bacillus cereus group</taxon>
    </lineage>
</organism>
<dbReference type="NCBIfam" id="TIGR02433">
    <property type="entry name" value="lysidine_TilS_C"/>
    <property type="match status" value="1"/>
</dbReference>
<protein>
    <recommendedName>
        <fullName evidence="8">tRNA(Ile)-lysidine synthase</fullName>
        <ecNumber evidence="8">6.3.4.19</ecNumber>
    </recommendedName>
    <alternativeName>
        <fullName evidence="8">tRNA(Ile)-2-lysyl-cytidine synthase</fullName>
    </alternativeName>
    <alternativeName>
        <fullName evidence="8">tRNA(Ile)-lysidine synthetase</fullName>
    </alternativeName>
</protein>
<evidence type="ECO:0000259" key="9">
    <source>
        <dbReference type="SMART" id="SM00977"/>
    </source>
</evidence>
<accession>A0A073JTG4</accession>
<gene>
    <name evidence="8" type="primary">tilS</name>
    <name evidence="10" type="ORF">BAMA_12160</name>
</gene>
<dbReference type="SUPFAM" id="SSF52402">
    <property type="entry name" value="Adenine nucleotide alpha hydrolases-like"/>
    <property type="match status" value="1"/>
</dbReference>
<evidence type="ECO:0000256" key="1">
    <source>
        <dbReference type="ARBA" id="ARBA00004496"/>
    </source>
</evidence>
<evidence type="ECO:0000256" key="3">
    <source>
        <dbReference type="ARBA" id="ARBA00022598"/>
    </source>
</evidence>
<dbReference type="RefSeq" id="WP_034642932.1">
    <property type="nucleotide sequence ID" value="NZ_CBCSJC010000030.1"/>
</dbReference>
<feature type="domain" description="Lysidine-tRNA(Ile) synthetase C-terminal" evidence="9">
    <location>
        <begin position="388"/>
        <end position="460"/>
    </location>
</feature>
<proteinExistence type="inferred from homology"/>
<dbReference type="Pfam" id="PF11734">
    <property type="entry name" value="TilS_C"/>
    <property type="match status" value="1"/>
</dbReference>
<dbReference type="PANTHER" id="PTHR43033">
    <property type="entry name" value="TRNA(ILE)-LYSIDINE SYNTHASE-RELATED"/>
    <property type="match status" value="1"/>
</dbReference>